<evidence type="ECO:0000256" key="5">
    <source>
        <dbReference type="ARBA" id="ARBA00023139"/>
    </source>
</evidence>
<gene>
    <name evidence="8" type="ORF">HF209_03260</name>
    <name evidence="9" type="ORF">HF257_00365</name>
</gene>
<keyword evidence="6" id="KW-0449">Lipoprotein</keyword>
<evidence type="ECO:0000256" key="6">
    <source>
        <dbReference type="ARBA" id="ARBA00023288"/>
    </source>
</evidence>
<dbReference type="SUPFAM" id="SSF53850">
    <property type="entry name" value="Periplasmic binding protein-like II"/>
    <property type="match status" value="1"/>
</dbReference>
<dbReference type="InterPro" id="IPR004872">
    <property type="entry name" value="Lipoprotein_NlpA"/>
</dbReference>
<evidence type="ECO:0000256" key="2">
    <source>
        <dbReference type="ARBA" id="ARBA00008973"/>
    </source>
</evidence>
<feature type="signal peptide" evidence="7">
    <location>
        <begin position="1"/>
        <end position="27"/>
    </location>
</feature>
<evidence type="ECO:0000313" key="10">
    <source>
        <dbReference type="Proteomes" id="UP000520513"/>
    </source>
</evidence>
<dbReference type="Proteomes" id="UP000520513">
    <property type="component" value="Unassembled WGS sequence"/>
</dbReference>
<feature type="chain" id="PRO_5031481582" evidence="7">
    <location>
        <begin position="28"/>
        <end position="267"/>
    </location>
</feature>
<comment type="caution">
    <text evidence="9">The sequence shown here is derived from an EMBL/GenBank/DDBJ whole genome shotgun (WGS) entry which is preliminary data.</text>
</comment>
<dbReference type="Gene3D" id="3.40.190.10">
    <property type="entry name" value="Periplasmic binding protein-like II"/>
    <property type="match status" value="2"/>
</dbReference>
<name>A0A7X1AIL2_9PSED</name>
<dbReference type="Pfam" id="PF03180">
    <property type="entry name" value="Lipoprotein_9"/>
    <property type="match status" value="1"/>
</dbReference>
<organism evidence="9 10">
    <name type="scientific">Pseudomonas cremoris</name>
    <dbReference type="NCBI Taxonomy" id="2724178"/>
    <lineage>
        <taxon>Bacteria</taxon>
        <taxon>Pseudomonadati</taxon>
        <taxon>Pseudomonadota</taxon>
        <taxon>Gammaproteobacteria</taxon>
        <taxon>Pseudomonadales</taxon>
        <taxon>Pseudomonadaceae</taxon>
        <taxon>Pseudomonas</taxon>
    </lineage>
</organism>
<keyword evidence="11" id="KW-1185">Reference proteome</keyword>
<dbReference type="EMBL" id="JAAXCZ010000001">
    <property type="protein sequence ID" value="MBC2379949.1"/>
    <property type="molecule type" value="Genomic_DNA"/>
</dbReference>
<proteinExistence type="inferred from homology"/>
<evidence type="ECO:0000256" key="7">
    <source>
        <dbReference type="SAM" id="SignalP"/>
    </source>
</evidence>
<dbReference type="EMBL" id="JAAXCY010000001">
    <property type="protein sequence ID" value="MBC2404446.1"/>
    <property type="molecule type" value="Genomic_DNA"/>
</dbReference>
<dbReference type="RefSeq" id="WP_185704192.1">
    <property type="nucleotide sequence ID" value="NZ_JAAXCY010000001.1"/>
</dbReference>
<evidence type="ECO:0000313" key="9">
    <source>
        <dbReference type="EMBL" id="MBC2404446.1"/>
    </source>
</evidence>
<evidence type="ECO:0000313" key="8">
    <source>
        <dbReference type="EMBL" id="MBC2379949.1"/>
    </source>
</evidence>
<dbReference type="Proteomes" id="UP000534677">
    <property type="component" value="Unassembled WGS sequence"/>
</dbReference>
<dbReference type="PANTHER" id="PTHR30429">
    <property type="entry name" value="D-METHIONINE-BINDING LIPOPROTEIN METQ"/>
    <property type="match status" value="1"/>
</dbReference>
<accession>A0A7X1AIL2</accession>
<protein>
    <submittedName>
        <fullName evidence="9">MetQ/NlpA family ABC transporter substrate-binding protein</fullName>
    </submittedName>
</protein>
<dbReference type="AlphaFoldDB" id="A0A7X1AIL2"/>
<evidence type="ECO:0000313" key="11">
    <source>
        <dbReference type="Proteomes" id="UP000534677"/>
    </source>
</evidence>
<dbReference type="PANTHER" id="PTHR30429:SF1">
    <property type="entry name" value="D-METHIONINE-BINDING LIPOPROTEIN METQ-RELATED"/>
    <property type="match status" value="1"/>
</dbReference>
<evidence type="ECO:0000256" key="4">
    <source>
        <dbReference type="ARBA" id="ARBA00023136"/>
    </source>
</evidence>
<keyword evidence="5" id="KW-0564">Palmitate</keyword>
<evidence type="ECO:0000256" key="3">
    <source>
        <dbReference type="ARBA" id="ARBA00022729"/>
    </source>
</evidence>
<dbReference type="GO" id="GO:0016020">
    <property type="term" value="C:membrane"/>
    <property type="evidence" value="ECO:0007669"/>
    <property type="project" value="UniProtKB-SubCell"/>
</dbReference>
<keyword evidence="4" id="KW-0472">Membrane</keyword>
<comment type="similarity">
    <text evidence="2">Belongs to the NlpA lipoprotein family.</text>
</comment>
<sequence length="267" mass="29220">MISRRTLGAFVLAASLGGLAISGVTSAEEKPLKIGLAASPANEAVRYAAQLAEQKGLHVKLYEFTDWVTPNRALANGDVDVNYFQHLPFLENAQKANGWKFSAVAPGYISWLGAYTEKLKSINDLKDGAKISFANDPVNTGRSLLFLQSLGLVKLKEGASYDATWQDVVENPKKLKFIQVEAQQVVRSLPDVDVGLTFASFVKLAGKDPADALVFEKPDNLYAIHWVARAEDANDPRIAEFINIYNTAPDVKKILTDLYSGQVGFSW</sequence>
<reference evidence="10 11" key="1">
    <citation type="submission" date="2020-04" db="EMBL/GenBank/DDBJ databases">
        <title>Pseudomonas crami sp. nov., a novel proteolytic bacterial species isolated from cream.</title>
        <authorList>
            <person name="Hofmann K."/>
            <person name="Woller A."/>
            <person name="Huptas C."/>
            <person name="Wenning M."/>
            <person name="Scherer S."/>
            <person name="Doll E.V."/>
        </authorList>
    </citation>
    <scope>NUCLEOTIDE SEQUENCE [LARGE SCALE GENOMIC DNA]</scope>
    <source>
        <strain evidence="8 11">WS 5096</strain>
        <strain evidence="9 10">WS 5106</strain>
    </source>
</reference>
<comment type="subcellular location">
    <subcellularLocation>
        <location evidence="1">Membrane</location>
        <topology evidence="1">Lipid-anchor</topology>
    </subcellularLocation>
</comment>
<keyword evidence="3 7" id="KW-0732">Signal</keyword>
<evidence type="ECO:0000256" key="1">
    <source>
        <dbReference type="ARBA" id="ARBA00004635"/>
    </source>
</evidence>